<proteinExistence type="predicted"/>
<keyword evidence="2" id="KW-1185">Reference proteome</keyword>
<evidence type="ECO:0000313" key="2">
    <source>
        <dbReference type="Proteomes" id="UP001180481"/>
    </source>
</evidence>
<dbReference type="SUPFAM" id="SSF56935">
    <property type="entry name" value="Porins"/>
    <property type="match status" value="1"/>
</dbReference>
<name>A0ABY9RCQ8_9FLAO</name>
<organism evidence="1 2">
    <name type="scientific">Flavobacterium nakdongensis</name>
    <dbReference type="NCBI Taxonomy" id="3073563"/>
    <lineage>
        <taxon>Bacteria</taxon>
        <taxon>Pseudomonadati</taxon>
        <taxon>Bacteroidota</taxon>
        <taxon>Flavobacteriia</taxon>
        <taxon>Flavobacteriales</taxon>
        <taxon>Flavobacteriaceae</taxon>
        <taxon>Flavobacterium</taxon>
    </lineage>
</organism>
<dbReference type="Proteomes" id="UP001180481">
    <property type="component" value="Chromosome"/>
</dbReference>
<dbReference type="EMBL" id="CP133721">
    <property type="protein sequence ID" value="WMW78604.1"/>
    <property type="molecule type" value="Genomic_DNA"/>
</dbReference>
<protein>
    <submittedName>
        <fullName evidence="1">Outer membrane beta-barrel protein</fullName>
    </submittedName>
</protein>
<evidence type="ECO:0000313" key="1">
    <source>
        <dbReference type="EMBL" id="WMW78604.1"/>
    </source>
</evidence>
<dbReference type="Pfam" id="PF07642">
    <property type="entry name" value="BBP2"/>
    <property type="match status" value="1"/>
</dbReference>
<dbReference type="InterPro" id="IPR011486">
    <property type="entry name" value="BBP2"/>
</dbReference>
<reference evidence="1" key="1">
    <citation type="submission" date="2023-09" db="EMBL/GenBank/DDBJ databases">
        <title>Flavobacterium sp. 20NA77.7 isolated from freshwater.</title>
        <authorList>
            <person name="Le V."/>
            <person name="Ko S.-R."/>
            <person name="Ahn C.-Y."/>
            <person name="Oh H.-M."/>
        </authorList>
    </citation>
    <scope>NUCLEOTIDE SEQUENCE</scope>
    <source>
        <strain evidence="1">20NA77.7</strain>
    </source>
</reference>
<gene>
    <name evidence="1" type="ORF">RF683_03950</name>
</gene>
<sequence>MKHLFLGIFFSSNIFLFSQEKDSLNSKISLDFSGYVDAYYNTATHAGNETKIEPFLYNHTTKSNAKINLALLKTQLTYRNFYAKIAIQTGTYAKTNYPKAQQWLNEASIGVTLSTKSSIEVGILPSYIGFETATSATNLTASRSLLAENSPYYMTGVKFNHQFNEKWFLAIMLSNGWQTISSSVNKLPNFGSQVQFKPSKNTLYNWSTFIGDIQVNENYVTRIFSNFYLDKTWNDSFKTQIGFDIGWQKRYASSGFATWLSPVVINQYQVTSKWAVAHRLEYYQDRENVLIQSILLVPFKTIGNSINVDYSFSKKIKLRTEGKWYHATENVLANSTKKNNLYWLTTLSYSF</sequence>
<dbReference type="RefSeq" id="WP_309532901.1">
    <property type="nucleotide sequence ID" value="NZ_CP133721.1"/>
</dbReference>
<accession>A0ABY9RCQ8</accession>